<accession>A0ACC0U6C5</accession>
<dbReference type="EMBL" id="JAGFNK010000142">
    <property type="protein sequence ID" value="KAI9507052.1"/>
    <property type="molecule type" value="Genomic_DNA"/>
</dbReference>
<dbReference type="Proteomes" id="UP001207468">
    <property type="component" value="Unassembled WGS sequence"/>
</dbReference>
<evidence type="ECO:0000313" key="1">
    <source>
        <dbReference type="EMBL" id="KAI9507052.1"/>
    </source>
</evidence>
<proteinExistence type="predicted"/>
<evidence type="ECO:0000313" key="2">
    <source>
        <dbReference type="Proteomes" id="UP001207468"/>
    </source>
</evidence>
<gene>
    <name evidence="1" type="ORF">F5148DRAFT_1150044</name>
</gene>
<name>A0ACC0U6C5_9AGAM</name>
<protein>
    <submittedName>
        <fullName evidence="1">Uncharacterized protein</fullName>
    </submittedName>
</protein>
<reference evidence="1" key="1">
    <citation type="submission" date="2021-03" db="EMBL/GenBank/DDBJ databases">
        <title>Evolutionary priming and transition to the ectomycorrhizal habit in an iconic lineage of mushroom-forming fungi: is preadaptation a requirement?</title>
        <authorList>
            <consortium name="DOE Joint Genome Institute"/>
            <person name="Looney B.P."/>
            <person name="Miyauchi S."/>
            <person name="Morin E."/>
            <person name="Drula E."/>
            <person name="Courty P.E."/>
            <person name="Chicoki N."/>
            <person name="Fauchery L."/>
            <person name="Kohler A."/>
            <person name="Kuo A."/>
            <person name="LaButti K."/>
            <person name="Pangilinan J."/>
            <person name="Lipzen A."/>
            <person name="Riley R."/>
            <person name="Andreopoulos W."/>
            <person name="He G."/>
            <person name="Johnson J."/>
            <person name="Barry K.W."/>
            <person name="Grigoriev I.V."/>
            <person name="Nagy L."/>
            <person name="Hibbett D."/>
            <person name="Henrissat B."/>
            <person name="Matheny P.B."/>
            <person name="Labbe J."/>
            <person name="Martin A.F."/>
        </authorList>
    </citation>
    <scope>NUCLEOTIDE SEQUENCE</scope>
    <source>
        <strain evidence="1">BPL698</strain>
    </source>
</reference>
<sequence>MCSAVVTMFLPLLNLCTGTGSVSEDDRVCDTSLSKSEPCGVSKVLNAGVVCRSREGMRRARGVSNASSRLVVLPSVGRVAAVAAVVYAEAMAARARAVVREGGSAGGRGSWEMEATEKRVRAVARWRGRLYSSWRWDVLTIAREWVTRQEVVDSVCPKTRRERVSGNHLTAAATRSSPLQVVAAHVDEGLFVRSFSAVRGGITASDGSERAAWSGSRAVAGTTPRTAADEAEGVAAGGAKTSVGEAEATGAAVRETTTGAATEDVEAVGNAGAETGSAEAVADAGGEETSEGTAADETGAATGDVEAVAGNASDTYS</sequence>
<organism evidence="1 2">
    <name type="scientific">Russula earlei</name>
    <dbReference type="NCBI Taxonomy" id="71964"/>
    <lineage>
        <taxon>Eukaryota</taxon>
        <taxon>Fungi</taxon>
        <taxon>Dikarya</taxon>
        <taxon>Basidiomycota</taxon>
        <taxon>Agaricomycotina</taxon>
        <taxon>Agaricomycetes</taxon>
        <taxon>Russulales</taxon>
        <taxon>Russulaceae</taxon>
        <taxon>Russula</taxon>
    </lineage>
</organism>
<keyword evidence="2" id="KW-1185">Reference proteome</keyword>
<comment type="caution">
    <text evidence="1">The sequence shown here is derived from an EMBL/GenBank/DDBJ whole genome shotgun (WGS) entry which is preliminary data.</text>
</comment>